<dbReference type="InterPro" id="IPR027417">
    <property type="entry name" value="P-loop_NTPase"/>
</dbReference>
<evidence type="ECO:0000256" key="7">
    <source>
        <dbReference type="ARBA" id="ARBA00037868"/>
    </source>
</evidence>
<proteinExistence type="inferred from homology"/>
<evidence type="ECO:0000256" key="5">
    <source>
        <dbReference type="ARBA" id="ARBA00023288"/>
    </source>
</evidence>
<evidence type="ECO:0000313" key="8">
    <source>
        <dbReference type="EMBL" id="KDR13853.1"/>
    </source>
</evidence>
<dbReference type="GO" id="GO:0005525">
    <property type="term" value="F:GTP binding"/>
    <property type="evidence" value="ECO:0007669"/>
    <property type="project" value="UniProtKB-KW"/>
</dbReference>
<dbReference type="InParanoid" id="A0A067QV14"/>
<dbReference type="Proteomes" id="UP000027135">
    <property type="component" value="Unassembled WGS sequence"/>
</dbReference>
<dbReference type="NCBIfam" id="TIGR00231">
    <property type="entry name" value="small_GTP"/>
    <property type="match status" value="1"/>
</dbReference>
<dbReference type="InterPro" id="IPR041822">
    <property type="entry name" value="Rab33A/B"/>
</dbReference>
<keyword evidence="3" id="KW-0342">GTP-binding</keyword>
<dbReference type="InterPro" id="IPR005225">
    <property type="entry name" value="Small_GTP-bd"/>
</dbReference>
<dbReference type="SUPFAM" id="SSF52540">
    <property type="entry name" value="P-loop containing nucleoside triphosphate hydrolases"/>
    <property type="match status" value="1"/>
</dbReference>
<dbReference type="EMBL" id="KK852918">
    <property type="protein sequence ID" value="KDR13853.1"/>
    <property type="molecule type" value="Genomic_DNA"/>
</dbReference>
<evidence type="ECO:0000256" key="2">
    <source>
        <dbReference type="ARBA" id="ARBA00022741"/>
    </source>
</evidence>
<dbReference type="eggNOG" id="KOG0084">
    <property type="taxonomic scope" value="Eukaryota"/>
</dbReference>
<dbReference type="Gene3D" id="3.40.50.300">
    <property type="entry name" value="P-loop containing nucleotide triphosphate hydrolases"/>
    <property type="match status" value="1"/>
</dbReference>
<dbReference type="SMART" id="SM00173">
    <property type="entry name" value="RAS"/>
    <property type="match status" value="1"/>
</dbReference>
<keyword evidence="4" id="KW-0472">Membrane</keyword>
<keyword evidence="5" id="KW-0449">Lipoprotein</keyword>
<dbReference type="FunFam" id="3.40.50.300:FF:002685">
    <property type="entry name" value="RAB33A, member RAS oncogene family"/>
    <property type="match status" value="1"/>
</dbReference>
<comment type="similarity">
    <text evidence="1">Belongs to the small GTPase superfamily. Rab family.</text>
</comment>
<evidence type="ECO:0000256" key="3">
    <source>
        <dbReference type="ARBA" id="ARBA00023134"/>
    </source>
</evidence>
<dbReference type="InterPro" id="IPR001806">
    <property type="entry name" value="Small_GTPase"/>
</dbReference>
<keyword evidence="2" id="KW-0547">Nucleotide-binding</keyword>
<keyword evidence="9" id="KW-1185">Reference proteome</keyword>
<dbReference type="AlphaFoldDB" id="A0A067QV14"/>
<evidence type="ECO:0000313" key="9">
    <source>
        <dbReference type="Proteomes" id="UP000027135"/>
    </source>
</evidence>
<dbReference type="STRING" id="136037.A0A067QV14"/>
<dbReference type="GO" id="GO:0012505">
    <property type="term" value="C:endomembrane system"/>
    <property type="evidence" value="ECO:0007669"/>
    <property type="project" value="UniProtKB-SubCell"/>
</dbReference>
<dbReference type="GO" id="GO:0032482">
    <property type="term" value="P:Rab protein signal transduction"/>
    <property type="evidence" value="ECO:0007669"/>
    <property type="project" value="InterPro"/>
</dbReference>
<dbReference type="OrthoDB" id="10006973at2759"/>
<comment type="subcellular location">
    <subcellularLocation>
        <location evidence="7">Endomembrane system</location>
        <topology evidence="7">Lipid-anchor</topology>
    </subcellularLocation>
</comment>
<dbReference type="SMART" id="SM00175">
    <property type="entry name" value="RAB"/>
    <property type="match status" value="1"/>
</dbReference>
<evidence type="ECO:0000256" key="4">
    <source>
        <dbReference type="ARBA" id="ARBA00023136"/>
    </source>
</evidence>
<sequence>MAQFRQNKSTPKQIREFKIIIIGEPYVGKTCLSYRFCEGKFLPNPEATIGVDFRERTVDVDGEKIKLRLWDTAGQERFRQAMVHHYYRNVDGVVIVFDVTKMSTFESLPEWIEECKYHSVGSDIPRVLVGNKCDCKEKQVVKRSEALRFSDIHNMPYFETSAQDESESDNVEAIFLTLALKLKNHRPLMLSPLSEVQGSNSVEASHQGFILFPSPQPKPPADTSCC</sequence>
<gene>
    <name evidence="8" type="ORF">L798_12362</name>
</gene>
<name>A0A067QV14_ZOONE</name>
<evidence type="ECO:0000256" key="6">
    <source>
        <dbReference type="ARBA" id="ARBA00023289"/>
    </source>
</evidence>
<dbReference type="CDD" id="cd04115">
    <property type="entry name" value="Rab33B_Rab33A"/>
    <property type="match status" value="1"/>
</dbReference>
<dbReference type="Pfam" id="PF00071">
    <property type="entry name" value="Ras"/>
    <property type="match status" value="1"/>
</dbReference>
<dbReference type="PANTHER" id="PTHR47978">
    <property type="match status" value="1"/>
</dbReference>
<dbReference type="SMART" id="SM00176">
    <property type="entry name" value="RAN"/>
    <property type="match status" value="1"/>
</dbReference>
<dbReference type="GO" id="GO:0003924">
    <property type="term" value="F:GTPase activity"/>
    <property type="evidence" value="ECO:0007669"/>
    <property type="project" value="InterPro"/>
</dbReference>
<accession>A0A067QV14</accession>
<dbReference type="SMART" id="SM00174">
    <property type="entry name" value="RHO"/>
    <property type="match status" value="1"/>
</dbReference>
<keyword evidence="6" id="KW-0636">Prenylation</keyword>
<protein>
    <submittedName>
        <fullName evidence="8">Ras-related protein Rab-33B</fullName>
    </submittedName>
</protein>
<dbReference type="PROSITE" id="PS51419">
    <property type="entry name" value="RAB"/>
    <property type="match status" value="1"/>
</dbReference>
<dbReference type="PRINTS" id="PR00449">
    <property type="entry name" value="RASTRNSFRMNG"/>
</dbReference>
<dbReference type="OMA" id="WNQREQE"/>
<evidence type="ECO:0000256" key="1">
    <source>
        <dbReference type="ARBA" id="ARBA00006270"/>
    </source>
</evidence>
<organism evidence="8 9">
    <name type="scientific">Zootermopsis nevadensis</name>
    <name type="common">Dampwood termite</name>
    <dbReference type="NCBI Taxonomy" id="136037"/>
    <lineage>
        <taxon>Eukaryota</taxon>
        <taxon>Metazoa</taxon>
        <taxon>Ecdysozoa</taxon>
        <taxon>Arthropoda</taxon>
        <taxon>Hexapoda</taxon>
        <taxon>Insecta</taxon>
        <taxon>Pterygota</taxon>
        <taxon>Neoptera</taxon>
        <taxon>Polyneoptera</taxon>
        <taxon>Dictyoptera</taxon>
        <taxon>Blattodea</taxon>
        <taxon>Blattoidea</taxon>
        <taxon>Termitoidae</taxon>
        <taxon>Termopsidae</taxon>
        <taxon>Zootermopsis</taxon>
    </lineage>
</organism>
<dbReference type="PROSITE" id="PS51421">
    <property type="entry name" value="RAS"/>
    <property type="match status" value="1"/>
</dbReference>
<reference evidence="8 9" key="1">
    <citation type="journal article" date="2014" name="Nat. Commun.">
        <title>Molecular traces of alternative social organization in a termite genome.</title>
        <authorList>
            <person name="Terrapon N."/>
            <person name="Li C."/>
            <person name="Robertson H.M."/>
            <person name="Ji L."/>
            <person name="Meng X."/>
            <person name="Booth W."/>
            <person name="Chen Z."/>
            <person name="Childers C.P."/>
            <person name="Glastad K.M."/>
            <person name="Gokhale K."/>
            <person name="Gowin J."/>
            <person name="Gronenberg W."/>
            <person name="Hermansen R.A."/>
            <person name="Hu H."/>
            <person name="Hunt B.G."/>
            <person name="Huylmans A.K."/>
            <person name="Khalil S.M."/>
            <person name="Mitchell R.D."/>
            <person name="Munoz-Torres M.C."/>
            <person name="Mustard J.A."/>
            <person name="Pan H."/>
            <person name="Reese J.T."/>
            <person name="Scharf M.E."/>
            <person name="Sun F."/>
            <person name="Vogel H."/>
            <person name="Xiao J."/>
            <person name="Yang W."/>
            <person name="Yang Z."/>
            <person name="Yang Z."/>
            <person name="Zhou J."/>
            <person name="Zhu J."/>
            <person name="Brent C.S."/>
            <person name="Elsik C.G."/>
            <person name="Goodisman M.A."/>
            <person name="Liberles D.A."/>
            <person name="Roe R.M."/>
            <person name="Vargo E.L."/>
            <person name="Vilcinskas A."/>
            <person name="Wang J."/>
            <person name="Bornberg-Bauer E."/>
            <person name="Korb J."/>
            <person name="Zhang G."/>
            <person name="Liebig J."/>
        </authorList>
    </citation>
    <scope>NUCLEOTIDE SEQUENCE [LARGE SCALE GENOMIC DNA]</scope>
    <source>
        <tissue evidence="8">Whole organism</tissue>
    </source>
</reference>